<name>A0A8K0D3J0_IGNLU</name>
<dbReference type="OrthoDB" id="6750980at2759"/>
<feature type="region of interest" description="Disordered" evidence="1">
    <location>
        <begin position="178"/>
        <end position="213"/>
    </location>
</feature>
<dbReference type="Proteomes" id="UP000801492">
    <property type="component" value="Unassembled WGS sequence"/>
</dbReference>
<dbReference type="EMBL" id="VTPC01005831">
    <property type="protein sequence ID" value="KAF2895537.1"/>
    <property type="molecule type" value="Genomic_DNA"/>
</dbReference>
<evidence type="ECO:0000313" key="4">
    <source>
        <dbReference type="Proteomes" id="UP000801492"/>
    </source>
</evidence>
<dbReference type="Pfam" id="PF03184">
    <property type="entry name" value="DDE_1"/>
    <property type="match status" value="1"/>
</dbReference>
<feature type="compositionally biased region" description="Polar residues" evidence="1">
    <location>
        <begin position="178"/>
        <end position="188"/>
    </location>
</feature>
<reference evidence="3" key="1">
    <citation type="submission" date="2019-08" db="EMBL/GenBank/DDBJ databases">
        <title>The genome of the North American firefly Photinus pyralis.</title>
        <authorList>
            <consortium name="Photinus pyralis genome working group"/>
            <person name="Fallon T.R."/>
            <person name="Sander Lower S.E."/>
            <person name="Weng J.-K."/>
        </authorList>
    </citation>
    <scope>NUCLEOTIDE SEQUENCE</scope>
    <source>
        <strain evidence="3">TRF0915ILg1</strain>
        <tissue evidence="3">Whole body</tissue>
    </source>
</reference>
<gene>
    <name evidence="3" type="ORF">ILUMI_10642</name>
</gene>
<dbReference type="InterPro" id="IPR004875">
    <property type="entry name" value="DDE_SF_endonuclease_dom"/>
</dbReference>
<accession>A0A8K0D3J0</accession>
<evidence type="ECO:0000313" key="3">
    <source>
        <dbReference type="EMBL" id="KAF2895537.1"/>
    </source>
</evidence>
<comment type="caution">
    <text evidence="3">The sequence shown here is derived from an EMBL/GenBank/DDBJ whole genome shotgun (WGS) entry which is preliminary data.</text>
</comment>
<proteinExistence type="predicted"/>
<protein>
    <recommendedName>
        <fullName evidence="2">DDE-1 domain-containing protein</fullName>
    </recommendedName>
</protein>
<sequence>MKSVKVVSILGKNQVSQIASAERGELVTFVGIINGNKCGWMTGERFPEVLKHIVKNTNCSVRNPILLIADNHESHVNIASVRCCKENGIVLSIPPHTSHKLQPLDVGVFGPFKSYCSIAFNDWLTSHPGKTLSVKHIPQLTKLAYLRAFTASNIVNSFSKPGIWPLNRLEFLDEDFSSKNIPPKSNQSETELGEETENDEHVSLKDSDTGNVLDSDIPIQLTVLVRPYPKAEERKQKCKRRTGGSKIYTDTPEKDKLEEIEKEKLLKKPKSISRNLFGKKPI</sequence>
<feature type="domain" description="DDE-1" evidence="2">
    <location>
        <begin position="36"/>
        <end position="129"/>
    </location>
</feature>
<evidence type="ECO:0000256" key="1">
    <source>
        <dbReference type="SAM" id="MobiDB-lite"/>
    </source>
</evidence>
<feature type="region of interest" description="Disordered" evidence="1">
    <location>
        <begin position="231"/>
        <end position="250"/>
    </location>
</feature>
<evidence type="ECO:0000259" key="2">
    <source>
        <dbReference type="Pfam" id="PF03184"/>
    </source>
</evidence>
<organism evidence="3 4">
    <name type="scientific">Ignelater luminosus</name>
    <name type="common">Cucubano</name>
    <name type="synonym">Pyrophorus luminosus</name>
    <dbReference type="NCBI Taxonomy" id="2038154"/>
    <lineage>
        <taxon>Eukaryota</taxon>
        <taxon>Metazoa</taxon>
        <taxon>Ecdysozoa</taxon>
        <taxon>Arthropoda</taxon>
        <taxon>Hexapoda</taxon>
        <taxon>Insecta</taxon>
        <taxon>Pterygota</taxon>
        <taxon>Neoptera</taxon>
        <taxon>Endopterygota</taxon>
        <taxon>Coleoptera</taxon>
        <taxon>Polyphaga</taxon>
        <taxon>Elateriformia</taxon>
        <taxon>Elateroidea</taxon>
        <taxon>Elateridae</taxon>
        <taxon>Agrypninae</taxon>
        <taxon>Pyrophorini</taxon>
        <taxon>Ignelater</taxon>
    </lineage>
</organism>
<keyword evidence="4" id="KW-1185">Reference proteome</keyword>
<dbReference type="AlphaFoldDB" id="A0A8K0D3J0"/>
<feature type="compositionally biased region" description="Basic and acidic residues" evidence="1">
    <location>
        <begin position="199"/>
        <end position="208"/>
    </location>
</feature>
<dbReference type="GO" id="GO:0003676">
    <property type="term" value="F:nucleic acid binding"/>
    <property type="evidence" value="ECO:0007669"/>
    <property type="project" value="InterPro"/>
</dbReference>